<protein>
    <submittedName>
        <fullName evidence="1">SIR2 family protein</fullName>
    </submittedName>
</protein>
<dbReference type="InterPro" id="IPR029035">
    <property type="entry name" value="DHS-like_NAD/FAD-binding_dom"/>
</dbReference>
<dbReference type="Gene3D" id="3.40.50.1220">
    <property type="entry name" value="TPP-binding domain"/>
    <property type="match status" value="1"/>
</dbReference>
<dbReference type="EMBL" id="JAHZSS010000005">
    <property type="protein sequence ID" value="MBW8190644.1"/>
    <property type="molecule type" value="Genomic_DNA"/>
</dbReference>
<dbReference type="Proteomes" id="UP001166251">
    <property type="component" value="Unassembled WGS sequence"/>
</dbReference>
<name>A0ABS7EE74_9GAMM</name>
<sequence length="386" mass="43141">MILSGVNFPPKLIDAAEQGNLVVFAGAGVSMGEPSNLPSFWKLAEDIARGFGYEPKEPLDQFLGSLSPDESVIQNATVNTLQSINSQPKELHSHLLNMFTSSGSVRVVTTNFDPLFTEASSNIWTNKPEIYTAPALPLGYDFEGIVHIHGANTNPKSIVVTDRGFGKAYLTDGWASRFLMQMFETYTVLFVGYSHDDMVMSYLARALPDKAKGKRFALVGSETKNQDSKWQSLGIEPVYFPQEHEHDYDELSSSTKALSDFLRRRPSDWQEHIGRIAEQDGPLDLEDEHAIQHALNDVAKVRYFTSRATSEKWAFWLHDQDASSEARKHFKDCLSEDPRDKFCSRVFSIVETCKMRGLSSFALLKQIVADVKALLPYPDVFGLASG</sequence>
<dbReference type="Pfam" id="PF13289">
    <property type="entry name" value="SIR2_2"/>
    <property type="match status" value="1"/>
</dbReference>
<organism evidence="1 2">
    <name type="scientific">Neiella holothuriorum</name>
    <dbReference type="NCBI Taxonomy" id="2870530"/>
    <lineage>
        <taxon>Bacteria</taxon>
        <taxon>Pseudomonadati</taxon>
        <taxon>Pseudomonadota</taxon>
        <taxon>Gammaproteobacteria</taxon>
        <taxon>Alteromonadales</taxon>
        <taxon>Echinimonadaceae</taxon>
        <taxon>Neiella</taxon>
    </lineage>
</organism>
<dbReference type="SUPFAM" id="SSF52467">
    <property type="entry name" value="DHS-like NAD/FAD-binding domain"/>
    <property type="match status" value="1"/>
</dbReference>
<comment type="caution">
    <text evidence="1">The sequence shown here is derived from an EMBL/GenBank/DDBJ whole genome shotgun (WGS) entry which is preliminary data.</text>
</comment>
<evidence type="ECO:0000313" key="1">
    <source>
        <dbReference type="EMBL" id="MBW8190644.1"/>
    </source>
</evidence>
<proteinExistence type="predicted"/>
<reference evidence="1" key="1">
    <citation type="submission" date="2021-07" db="EMBL/GenBank/DDBJ databases">
        <title>Neiella marina sp. nov., isolated from the intestinal content of sea cucumber Apostichopus japonicus.</title>
        <authorList>
            <person name="Bai X."/>
        </authorList>
    </citation>
    <scope>NUCLEOTIDE SEQUENCE</scope>
    <source>
        <strain evidence="1">126</strain>
    </source>
</reference>
<evidence type="ECO:0000313" key="2">
    <source>
        <dbReference type="Proteomes" id="UP001166251"/>
    </source>
</evidence>
<gene>
    <name evidence="1" type="ORF">K0504_06300</name>
</gene>
<accession>A0ABS7EE74</accession>
<keyword evidence="2" id="KW-1185">Reference proteome</keyword>
<dbReference type="RefSeq" id="WP_220103330.1">
    <property type="nucleotide sequence ID" value="NZ_JAHZSS010000005.1"/>
</dbReference>